<evidence type="ECO:0008006" key="4">
    <source>
        <dbReference type="Google" id="ProtNLM"/>
    </source>
</evidence>
<evidence type="ECO:0000313" key="3">
    <source>
        <dbReference type="Proteomes" id="UP000480178"/>
    </source>
</evidence>
<organism evidence="2 3">
    <name type="scientific">Rhodocytophaga rosea</name>
    <dbReference type="NCBI Taxonomy" id="2704465"/>
    <lineage>
        <taxon>Bacteria</taxon>
        <taxon>Pseudomonadati</taxon>
        <taxon>Bacteroidota</taxon>
        <taxon>Cytophagia</taxon>
        <taxon>Cytophagales</taxon>
        <taxon>Rhodocytophagaceae</taxon>
        <taxon>Rhodocytophaga</taxon>
    </lineage>
</organism>
<feature type="chain" id="PRO_5025340904" description="DUF4252 domain-containing protein" evidence="1">
    <location>
        <begin position="21"/>
        <end position="176"/>
    </location>
</feature>
<reference evidence="2 3" key="1">
    <citation type="submission" date="2020-01" db="EMBL/GenBank/DDBJ databases">
        <authorList>
            <person name="Kim M.K."/>
        </authorList>
    </citation>
    <scope>NUCLEOTIDE SEQUENCE [LARGE SCALE GENOMIC DNA]</scope>
    <source>
        <strain evidence="2 3">172606-1</strain>
    </source>
</reference>
<gene>
    <name evidence="2" type="ORF">GXP67_22475</name>
</gene>
<evidence type="ECO:0000256" key="1">
    <source>
        <dbReference type="SAM" id="SignalP"/>
    </source>
</evidence>
<proteinExistence type="predicted"/>
<dbReference type="EMBL" id="CP048222">
    <property type="protein sequence ID" value="QHT69209.1"/>
    <property type="molecule type" value="Genomic_DNA"/>
</dbReference>
<dbReference type="Proteomes" id="UP000480178">
    <property type="component" value="Chromosome"/>
</dbReference>
<protein>
    <recommendedName>
        <fullName evidence="4">DUF4252 domain-containing protein</fullName>
    </recommendedName>
</protein>
<dbReference type="KEGG" id="rhoz:GXP67_22475"/>
<feature type="signal peptide" evidence="1">
    <location>
        <begin position="1"/>
        <end position="20"/>
    </location>
</feature>
<sequence>MKKIVLLFTLCTFSISWVFAQNIKKLDEKNGFKELTLGSSYQDAKQYLSELPIESNAKGKTAIYAVTDQSFLEVGESEINKITASFFNDRLESINIDTKGHQNFKDLLDVLTKGYGKGEKKNTYIEEYHWLGKKVNMSYKMNANTKDGKLTIVSKEIAEQNEKHKKDLKKGVVNEL</sequence>
<evidence type="ECO:0000313" key="2">
    <source>
        <dbReference type="EMBL" id="QHT69209.1"/>
    </source>
</evidence>
<keyword evidence="1" id="KW-0732">Signal</keyword>
<dbReference type="AlphaFoldDB" id="A0A6C0GMF9"/>
<name>A0A6C0GMF9_9BACT</name>
<accession>A0A6C0GMF9</accession>
<keyword evidence="3" id="KW-1185">Reference proteome</keyword>
<dbReference type="RefSeq" id="WP_162445198.1">
    <property type="nucleotide sequence ID" value="NZ_CP048222.1"/>
</dbReference>